<organism evidence="5 6">
    <name type="scientific">Rhizobium deserti</name>
    <dbReference type="NCBI Taxonomy" id="2547961"/>
    <lineage>
        <taxon>Bacteria</taxon>
        <taxon>Pseudomonadati</taxon>
        <taxon>Pseudomonadota</taxon>
        <taxon>Alphaproteobacteria</taxon>
        <taxon>Hyphomicrobiales</taxon>
        <taxon>Rhizobiaceae</taxon>
        <taxon>Rhizobium/Agrobacterium group</taxon>
        <taxon>Rhizobium</taxon>
    </lineage>
</organism>
<evidence type="ECO:0000313" key="6">
    <source>
        <dbReference type="Proteomes" id="UP000295238"/>
    </source>
</evidence>
<dbReference type="PANTHER" id="PTHR40661:SF3">
    <property type="entry name" value="FELS-1 PROPHAGE TRANSCRIPTIONAL REGULATOR"/>
    <property type="match status" value="1"/>
</dbReference>
<reference evidence="5 6" key="1">
    <citation type="submission" date="2019-03" db="EMBL/GenBank/DDBJ databases">
        <title>Rhizobium sp. nov., an bacterium isolated from biocrust in Mu Us Desert.</title>
        <authorList>
            <person name="Lixiong L."/>
        </authorList>
    </citation>
    <scope>NUCLEOTIDE SEQUENCE [LARGE SCALE GENOMIC DNA]</scope>
    <source>
        <strain evidence="5 6">SPY-1</strain>
    </source>
</reference>
<dbReference type="EMBL" id="SMTL01000002">
    <property type="protein sequence ID" value="TDK37406.1"/>
    <property type="molecule type" value="Genomic_DNA"/>
</dbReference>
<keyword evidence="2" id="KW-0238">DNA-binding</keyword>
<dbReference type="InterPro" id="IPR015927">
    <property type="entry name" value="Peptidase_S24_S26A/B/C"/>
</dbReference>
<dbReference type="Gene3D" id="2.10.109.10">
    <property type="entry name" value="Umud Fragment, subunit A"/>
    <property type="match status" value="1"/>
</dbReference>
<keyword evidence="3" id="KW-0804">Transcription</keyword>
<evidence type="ECO:0000313" key="5">
    <source>
        <dbReference type="EMBL" id="TDK37406.1"/>
    </source>
</evidence>
<dbReference type="PANTHER" id="PTHR40661">
    <property type="match status" value="1"/>
</dbReference>
<sequence>MSIAGCAQMFGSWLGLLKCRHRCDCSPNKFTCKLYSGFRIWVLKMNVTGQQARRILSKLKKFSRSWETLDDGRRSVAIKVVVLCELLEGRGRAAELLDVADNTVDNYRHGSREPRHIFLQNMAQRAGLPVSLLNGRWVYENGAFQVEDLTGQTVFELDATSASPAEPRIDMPPIPFAPGYDQIMQPQGFAEEQGGSRIGIPSSYWHGLQVDPKHVMVLIASGDRMEPTIADGAPVFIDVSDRALSDGRIYVFQSGDEFLIRRVRTLADGGVELVCDNAAAYAPQRISKTGLSQLQVVGRVRSSNSPV</sequence>
<proteinExistence type="predicted"/>
<comment type="caution">
    <text evidence="5">The sequence shown here is derived from an EMBL/GenBank/DDBJ whole genome shotgun (WGS) entry which is preliminary data.</text>
</comment>
<evidence type="ECO:0000256" key="2">
    <source>
        <dbReference type="ARBA" id="ARBA00023125"/>
    </source>
</evidence>
<dbReference type="SUPFAM" id="SSF51306">
    <property type="entry name" value="LexA/Signal peptidase"/>
    <property type="match status" value="1"/>
</dbReference>
<feature type="domain" description="Peptidase S24/S26A/S26B/S26C" evidence="4">
    <location>
        <begin position="195"/>
        <end position="300"/>
    </location>
</feature>
<dbReference type="AlphaFoldDB" id="A0A4R5UKI9"/>
<dbReference type="CDD" id="cd06529">
    <property type="entry name" value="S24_LexA-like"/>
    <property type="match status" value="1"/>
</dbReference>
<dbReference type="GO" id="GO:0003677">
    <property type="term" value="F:DNA binding"/>
    <property type="evidence" value="ECO:0007669"/>
    <property type="project" value="UniProtKB-KW"/>
</dbReference>
<name>A0A4R5UKI9_9HYPH</name>
<evidence type="ECO:0000259" key="4">
    <source>
        <dbReference type="Pfam" id="PF00717"/>
    </source>
</evidence>
<gene>
    <name evidence="5" type="ORF">E2F50_11105</name>
</gene>
<dbReference type="InterPro" id="IPR036286">
    <property type="entry name" value="LexA/Signal_pep-like_sf"/>
</dbReference>
<accession>A0A4R5UKI9</accession>
<keyword evidence="1" id="KW-0805">Transcription regulation</keyword>
<dbReference type="Pfam" id="PF00717">
    <property type="entry name" value="Peptidase_S24"/>
    <property type="match status" value="1"/>
</dbReference>
<dbReference type="InterPro" id="IPR039418">
    <property type="entry name" value="LexA-like"/>
</dbReference>
<keyword evidence="6" id="KW-1185">Reference proteome</keyword>
<evidence type="ECO:0000256" key="1">
    <source>
        <dbReference type="ARBA" id="ARBA00023015"/>
    </source>
</evidence>
<protein>
    <submittedName>
        <fullName evidence="5">LexA family transcriptional regulator</fullName>
    </submittedName>
</protein>
<evidence type="ECO:0000256" key="3">
    <source>
        <dbReference type="ARBA" id="ARBA00023163"/>
    </source>
</evidence>
<dbReference type="Proteomes" id="UP000295238">
    <property type="component" value="Unassembled WGS sequence"/>
</dbReference>